<proteinExistence type="predicted"/>
<organism evidence="2 3">
    <name type="scientific">Mucilaginibacter gynuensis</name>
    <dbReference type="NCBI Taxonomy" id="1302236"/>
    <lineage>
        <taxon>Bacteria</taxon>
        <taxon>Pseudomonadati</taxon>
        <taxon>Bacteroidota</taxon>
        <taxon>Sphingobacteriia</taxon>
        <taxon>Sphingobacteriales</taxon>
        <taxon>Sphingobacteriaceae</taxon>
        <taxon>Mucilaginibacter</taxon>
    </lineage>
</organism>
<feature type="chain" id="PRO_5047206694" evidence="1">
    <location>
        <begin position="21"/>
        <end position="223"/>
    </location>
</feature>
<keyword evidence="3" id="KW-1185">Reference proteome</keyword>
<evidence type="ECO:0000313" key="3">
    <source>
        <dbReference type="Proteomes" id="UP001500582"/>
    </source>
</evidence>
<keyword evidence="1" id="KW-0732">Signal</keyword>
<dbReference type="CDD" id="cd12105">
    <property type="entry name" value="HmuY"/>
    <property type="match status" value="1"/>
</dbReference>
<dbReference type="InterPro" id="IPR025921">
    <property type="entry name" value="HmuY"/>
</dbReference>
<feature type="signal peptide" evidence="1">
    <location>
        <begin position="1"/>
        <end position="20"/>
    </location>
</feature>
<evidence type="ECO:0000313" key="2">
    <source>
        <dbReference type="EMBL" id="GAA4341762.1"/>
    </source>
</evidence>
<comment type="caution">
    <text evidence="2">The sequence shown here is derived from an EMBL/GenBank/DDBJ whole genome shotgun (WGS) entry which is preliminary data.</text>
</comment>
<protein>
    <submittedName>
        <fullName evidence="2">HmuY family protein</fullName>
    </submittedName>
</protein>
<dbReference type="RefSeq" id="WP_345214389.1">
    <property type="nucleotide sequence ID" value="NZ_BAABFT010000033.1"/>
</dbReference>
<evidence type="ECO:0000256" key="1">
    <source>
        <dbReference type="SAM" id="SignalP"/>
    </source>
</evidence>
<dbReference type="Pfam" id="PF14064">
    <property type="entry name" value="HmuY"/>
    <property type="match status" value="1"/>
</dbReference>
<accession>A0ABP8HNK4</accession>
<sequence length="223" mass="24427">MKRNLYKTLKMIVFAIATMATVSSCTKDEVKPQLEDGKSVIIKDLPGDVGNTVGSGRPFAPFYFKLSTGAKVDTAKKKTTEWDIAFAKEYNSYVSINNGTDDGSFGNGGPGQGAMVAVNQAYDKVTTAPSDEDFAKNAITAAGWDSGNGNGWYFYDLNTHLAIPVKNRTYVLRTAEGRYAKLELVSMYKGAPAVVTDLNWPAPYFTFRYYVQLDGSRNLSTKD</sequence>
<dbReference type="PROSITE" id="PS51257">
    <property type="entry name" value="PROKAR_LIPOPROTEIN"/>
    <property type="match status" value="1"/>
</dbReference>
<name>A0ABP8HNK4_9SPHI</name>
<dbReference type="EMBL" id="BAABFT010000033">
    <property type="protein sequence ID" value="GAA4341762.1"/>
    <property type="molecule type" value="Genomic_DNA"/>
</dbReference>
<gene>
    <name evidence="2" type="ORF">GCM10023149_54270</name>
</gene>
<dbReference type="Proteomes" id="UP001500582">
    <property type="component" value="Unassembled WGS sequence"/>
</dbReference>
<reference evidence="3" key="1">
    <citation type="journal article" date="2019" name="Int. J. Syst. Evol. Microbiol.">
        <title>The Global Catalogue of Microorganisms (GCM) 10K type strain sequencing project: providing services to taxonomists for standard genome sequencing and annotation.</title>
        <authorList>
            <consortium name="The Broad Institute Genomics Platform"/>
            <consortium name="The Broad Institute Genome Sequencing Center for Infectious Disease"/>
            <person name="Wu L."/>
            <person name="Ma J."/>
        </authorList>
    </citation>
    <scope>NUCLEOTIDE SEQUENCE [LARGE SCALE GENOMIC DNA]</scope>
    <source>
        <strain evidence="3">JCM 17705</strain>
    </source>
</reference>